<feature type="transmembrane region" description="Helical" evidence="1">
    <location>
        <begin position="260"/>
        <end position="282"/>
    </location>
</feature>
<evidence type="ECO:0000256" key="1">
    <source>
        <dbReference type="SAM" id="Phobius"/>
    </source>
</evidence>
<feature type="transmembrane region" description="Helical" evidence="1">
    <location>
        <begin position="326"/>
        <end position="347"/>
    </location>
</feature>
<evidence type="ECO:0008006" key="4">
    <source>
        <dbReference type="Google" id="ProtNLM"/>
    </source>
</evidence>
<feature type="transmembrane region" description="Helical" evidence="1">
    <location>
        <begin position="183"/>
        <end position="206"/>
    </location>
</feature>
<evidence type="ECO:0000313" key="3">
    <source>
        <dbReference type="Proteomes" id="UP000236634"/>
    </source>
</evidence>
<name>A0A2K0XKS5_9BACT</name>
<keyword evidence="1" id="KW-0812">Transmembrane</keyword>
<proteinExistence type="predicted"/>
<dbReference type="RefSeq" id="WP_103003076.1">
    <property type="nucleotide sequence ID" value="NZ_NBAX01000004.1"/>
</dbReference>
<dbReference type="InterPro" id="IPR025291">
    <property type="entry name" value="DUF4153"/>
</dbReference>
<keyword evidence="1" id="KW-0472">Membrane</keyword>
<sequence>MKKLSKPSLKDWRQQLTALVLRFPTSIFFCIITCASWIFLNHKFLEDTVINTMRIFLMLYPVTALLLSLQLHLCTEEWQQQKRAWQVHLGIQVVWLGICALLANTYTNTIEQSIAIVVLATVMGVGWFTIPYYQQRNDRPAINFLLNLIGGCSLAFVISLGVLIGLSLLLNSLTSLFLLDIKYTLYLDLSAVCFTLIAPVLLMASLPQGANKFSESNWLQNRFGNGVIHYLLIPLHMAYTITLYAYTAKIIITWELPNGWVSWLVSVLMLLTVTIVFLLYPIHHEKEVKRFDQFIVRYLPVIVLPLLVLMSVGIYRRFSDYGVTIYRLYLLIFNVWCYAVCLGLMVYRSRRVIWIINSFLIVWALISIFPYNIASYTRNKLTSDVKHLAAQQPDIKLPMNSVTYDKLLQGLSYIDAKKTDGKLSYLRTTYGMKCTEELLQPKVETFGYEFDKKVKNNKGKPASVQSMVSYECNFEKSDVLVSIPAGYHHVASIAAYDEDNVKGYLQGDSMRIVLKDNIDGQKINDEYLVSLSDLEAMANTEKTHDIQLKGKKTQLTITYFLLRYRKEVERLHIVGYVFVP</sequence>
<comment type="caution">
    <text evidence="2">The sequence shown here is derived from an EMBL/GenBank/DDBJ whole genome shotgun (WGS) entry which is preliminary data.</text>
</comment>
<feature type="transmembrane region" description="Helical" evidence="1">
    <location>
        <begin position="113"/>
        <end position="133"/>
    </location>
</feature>
<protein>
    <recommendedName>
        <fullName evidence="4">DUF4153 domain-containing protein</fullName>
    </recommendedName>
</protein>
<gene>
    <name evidence="2" type="ORF">BFS16_05210</name>
</gene>
<dbReference type="AlphaFoldDB" id="A0A2K0XKS5"/>
<feature type="transmembrane region" description="Helical" evidence="1">
    <location>
        <begin position="52"/>
        <end position="73"/>
    </location>
</feature>
<keyword evidence="1" id="KW-1133">Transmembrane helix</keyword>
<dbReference type="Proteomes" id="UP000236634">
    <property type="component" value="Unassembled WGS sequence"/>
</dbReference>
<evidence type="ECO:0000313" key="2">
    <source>
        <dbReference type="EMBL" id="PNP95133.1"/>
    </source>
</evidence>
<dbReference type="EMBL" id="NBAX01000004">
    <property type="protein sequence ID" value="PNP95133.1"/>
    <property type="molecule type" value="Genomic_DNA"/>
</dbReference>
<feature type="transmembrane region" description="Helical" evidence="1">
    <location>
        <begin position="145"/>
        <end position="171"/>
    </location>
</feature>
<organism evidence="2 3">
    <name type="scientific">Hoylesella timonensis</name>
    <dbReference type="NCBI Taxonomy" id="386414"/>
    <lineage>
        <taxon>Bacteria</taxon>
        <taxon>Pseudomonadati</taxon>
        <taxon>Bacteroidota</taxon>
        <taxon>Bacteroidia</taxon>
        <taxon>Bacteroidales</taxon>
        <taxon>Prevotellaceae</taxon>
        <taxon>Hoylesella</taxon>
    </lineage>
</organism>
<dbReference type="Pfam" id="PF13687">
    <property type="entry name" value="DUF4153"/>
    <property type="match status" value="1"/>
</dbReference>
<reference evidence="2 3" key="1">
    <citation type="submission" date="2017-03" db="EMBL/GenBank/DDBJ databases">
        <authorList>
            <person name="Afonso C.L."/>
            <person name="Miller P.J."/>
            <person name="Scott M.A."/>
            <person name="Spackman E."/>
            <person name="Goraichik I."/>
            <person name="Dimitrov K.M."/>
            <person name="Suarez D.L."/>
            <person name="Swayne D.E."/>
        </authorList>
    </citation>
    <scope>NUCLEOTIDE SEQUENCE [LARGE SCALE GENOMIC DNA]</scope>
    <source>
        <strain evidence="2 3">DNF00076</strain>
    </source>
</reference>
<feature type="transmembrane region" description="Helical" evidence="1">
    <location>
        <begin position="20"/>
        <end position="40"/>
    </location>
</feature>
<feature type="transmembrane region" description="Helical" evidence="1">
    <location>
        <begin position="227"/>
        <end position="248"/>
    </location>
</feature>
<feature type="transmembrane region" description="Helical" evidence="1">
    <location>
        <begin position="85"/>
        <end position="107"/>
    </location>
</feature>
<accession>A0A2K0XKS5</accession>
<feature type="transmembrane region" description="Helical" evidence="1">
    <location>
        <begin position="354"/>
        <end position="373"/>
    </location>
</feature>
<feature type="transmembrane region" description="Helical" evidence="1">
    <location>
        <begin position="294"/>
        <end position="314"/>
    </location>
</feature>